<evidence type="ECO:0000313" key="2">
    <source>
        <dbReference type="EMBL" id="RGC16531.1"/>
    </source>
</evidence>
<keyword evidence="1" id="KW-1133">Transmembrane helix</keyword>
<comment type="caution">
    <text evidence="2">The sequence shown here is derived from an EMBL/GenBank/DDBJ whole genome shotgun (WGS) entry which is preliminary data.</text>
</comment>
<gene>
    <name evidence="2" type="ORF">DXA38_07560</name>
</gene>
<feature type="transmembrane region" description="Helical" evidence="1">
    <location>
        <begin position="137"/>
        <end position="158"/>
    </location>
</feature>
<proteinExistence type="predicted"/>
<evidence type="ECO:0000313" key="3">
    <source>
        <dbReference type="Proteomes" id="UP000260025"/>
    </source>
</evidence>
<name>A0A3E2VZT0_CLOIN</name>
<evidence type="ECO:0000256" key="1">
    <source>
        <dbReference type="SAM" id="Phobius"/>
    </source>
</evidence>
<reference evidence="2 3" key="1">
    <citation type="submission" date="2018-08" db="EMBL/GenBank/DDBJ databases">
        <title>A genome reference for cultivated species of the human gut microbiota.</title>
        <authorList>
            <person name="Zou Y."/>
            <person name="Xue W."/>
            <person name="Luo G."/>
        </authorList>
    </citation>
    <scope>NUCLEOTIDE SEQUENCE [LARGE SCALE GENOMIC DNA]</scope>
    <source>
        <strain evidence="2 3">OF01-2LB</strain>
    </source>
</reference>
<organism evidence="2 3">
    <name type="scientific">Clostridium innocuum</name>
    <dbReference type="NCBI Taxonomy" id="1522"/>
    <lineage>
        <taxon>Bacteria</taxon>
        <taxon>Bacillati</taxon>
        <taxon>Bacillota</taxon>
        <taxon>Clostridia</taxon>
        <taxon>Eubacteriales</taxon>
        <taxon>Clostridiaceae</taxon>
        <taxon>Clostridium</taxon>
    </lineage>
</organism>
<keyword evidence="1" id="KW-0812">Transmembrane</keyword>
<accession>A0A3E2VZT0</accession>
<sequence length="174" mass="20890">MRMDRRIRHGKMISSYDEAVMDLMIKVEESERYLQKYRKSVGAVIVVENGEEEQYPSFSIKRKDKEDPVQIREFFRREEMEEETDDRAEYEKMNVTTVKLTLWEWMEARKKGIVNVILLSTAFFLQIYIVWTDMNELSLLILSGLKYLCILLLVLKFARWIISGEMHRFLNEDC</sequence>
<protein>
    <submittedName>
        <fullName evidence="2">Uncharacterized protein</fullName>
    </submittedName>
</protein>
<dbReference type="OrthoDB" id="9934925at2"/>
<dbReference type="EMBL" id="QVEV01000008">
    <property type="protein sequence ID" value="RGC16531.1"/>
    <property type="molecule type" value="Genomic_DNA"/>
</dbReference>
<dbReference type="Proteomes" id="UP000260025">
    <property type="component" value="Unassembled WGS sequence"/>
</dbReference>
<dbReference type="AlphaFoldDB" id="A0A3E2VZT0"/>
<keyword evidence="1" id="KW-0472">Membrane</keyword>
<feature type="transmembrane region" description="Helical" evidence="1">
    <location>
        <begin position="112"/>
        <end position="131"/>
    </location>
</feature>